<organism evidence="2 3">
    <name type="scientific">Clostridium gasigenes</name>
    <dbReference type="NCBI Taxonomy" id="94869"/>
    <lineage>
        <taxon>Bacteria</taxon>
        <taxon>Bacillati</taxon>
        <taxon>Bacillota</taxon>
        <taxon>Clostridia</taxon>
        <taxon>Eubacteriales</taxon>
        <taxon>Clostridiaceae</taxon>
        <taxon>Clostridium</taxon>
    </lineage>
</organism>
<gene>
    <name evidence="1" type="ORF">H7E68_09960</name>
    <name evidence="2" type="ORF">SAMN04488529_10322</name>
</gene>
<evidence type="ECO:0000313" key="1">
    <source>
        <dbReference type="EMBL" id="MBB6715051.1"/>
    </source>
</evidence>
<proteinExistence type="predicted"/>
<reference evidence="2 3" key="1">
    <citation type="submission" date="2016-10" db="EMBL/GenBank/DDBJ databases">
        <authorList>
            <person name="de Groot N.N."/>
        </authorList>
    </citation>
    <scope>NUCLEOTIDE SEQUENCE [LARGE SCALE GENOMIC DNA]</scope>
    <source>
        <strain evidence="2 3">DSM 12272</strain>
    </source>
</reference>
<evidence type="ECO:0000313" key="2">
    <source>
        <dbReference type="EMBL" id="SDP24363.1"/>
    </source>
</evidence>
<dbReference type="AlphaFoldDB" id="A0A1H0R4B3"/>
<accession>A0A1H0R4B3</accession>
<sequence>MESESSSDMGTDGFDLKRLYFHKKSKTIKVEMGKNNSFLKLLLTTLLVYDA</sequence>
<dbReference type="EMBL" id="JACKWY010000005">
    <property type="protein sequence ID" value="MBB6715051.1"/>
    <property type="molecule type" value="Genomic_DNA"/>
</dbReference>
<dbReference type="GeneID" id="65311274"/>
<dbReference type="RefSeq" id="WP_167865572.1">
    <property type="nucleotide sequence ID" value="NZ_CP071376.1"/>
</dbReference>
<dbReference type="STRING" id="94869.SAMN04488529_10322"/>
<protein>
    <submittedName>
        <fullName evidence="2">Uncharacterized protein</fullName>
    </submittedName>
</protein>
<keyword evidence="3" id="KW-1185">Reference proteome</keyword>
<evidence type="ECO:0000313" key="3">
    <source>
        <dbReference type="Proteomes" id="UP000198597"/>
    </source>
</evidence>
<reference evidence="1 4" key="2">
    <citation type="submission" date="2020-08" db="EMBL/GenBank/DDBJ databases">
        <title>Clostridia isolated from Swiss meat.</title>
        <authorList>
            <person name="Wambui J."/>
            <person name="Stevens M.J.A."/>
            <person name="Stephan R."/>
        </authorList>
    </citation>
    <scope>NUCLEOTIDE SEQUENCE [LARGE SCALE GENOMIC DNA]</scope>
    <source>
        <strain evidence="1 4">CM001</strain>
    </source>
</reference>
<dbReference type="Proteomes" id="UP000585258">
    <property type="component" value="Unassembled WGS sequence"/>
</dbReference>
<dbReference type="EMBL" id="FNJM01000003">
    <property type="protein sequence ID" value="SDP24363.1"/>
    <property type="molecule type" value="Genomic_DNA"/>
</dbReference>
<evidence type="ECO:0000313" key="4">
    <source>
        <dbReference type="Proteomes" id="UP000585258"/>
    </source>
</evidence>
<name>A0A1H0R4B3_9CLOT</name>
<dbReference type="Proteomes" id="UP000198597">
    <property type="component" value="Unassembled WGS sequence"/>
</dbReference>